<reference evidence="2 3" key="1">
    <citation type="submission" date="2019-03" db="EMBL/GenBank/DDBJ databases">
        <title>Whole genome sequence of Arthrobacter sp JH1-1.</title>
        <authorList>
            <person name="Trinh H.N."/>
        </authorList>
    </citation>
    <scope>NUCLEOTIDE SEQUENCE [LARGE SCALE GENOMIC DNA]</scope>
    <source>
        <strain evidence="2 3">JH1-1</strain>
    </source>
</reference>
<proteinExistence type="predicted"/>
<name>A0A4R5KMK1_9MICC</name>
<dbReference type="EMBL" id="SMRU01000009">
    <property type="protein sequence ID" value="TDF96849.1"/>
    <property type="molecule type" value="Genomic_DNA"/>
</dbReference>
<evidence type="ECO:0000256" key="1">
    <source>
        <dbReference type="SAM" id="MobiDB-lite"/>
    </source>
</evidence>
<evidence type="ECO:0000313" key="2">
    <source>
        <dbReference type="EMBL" id="TDF96849.1"/>
    </source>
</evidence>
<dbReference type="Proteomes" id="UP000295511">
    <property type="component" value="Unassembled WGS sequence"/>
</dbReference>
<protein>
    <submittedName>
        <fullName evidence="2">Uncharacterized protein</fullName>
    </submittedName>
</protein>
<dbReference type="SUPFAM" id="SSF69279">
    <property type="entry name" value="Phage tail proteins"/>
    <property type="match status" value="1"/>
</dbReference>
<evidence type="ECO:0000313" key="3">
    <source>
        <dbReference type="Proteomes" id="UP000295511"/>
    </source>
</evidence>
<organism evidence="2 3">
    <name type="scientific">Arthrobacter terricola</name>
    <dbReference type="NCBI Taxonomy" id="2547396"/>
    <lineage>
        <taxon>Bacteria</taxon>
        <taxon>Bacillati</taxon>
        <taxon>Actinomycetota</taxon>
        <taxon>Actinomycetes</taxon>
        <taxon>Micrococcales</taxon>
        <taxon>Micrococcaceae</taxon>
        <taxon>Arthrobacter</taxon>
    </lineage>
</organism>
<feature type="region of interest" description="Disordered" evidence="1">
    <location>
        <begin position="158"/>
        <end position="182"/>
    </location>
</feature>
<gene>
    <name evidence="2" type="ORF">E1809_08995</name>
</gene>
<comment type="caution">
    <text evidence="2">The sequence shown here is derived from an EMBL/GenBank/DDBJ whole genome shotgun (WGS) entry which is preliminary data.</text>
</comment>
<accession>A0A4R5KMK1</accession>
<keyword evidence="3" id="KW-1185">Reference proteome</keyword>
<dbReference type="RefSeq" id="WP_133203898.1">
    <property type="nucleotide sequence ID" value="NZ_SMRU01000009.1"/>
</dbReference>
<dbReference type="OrthoDB" id="3837953at2"/>
<sequence length="1023" mass="107085">MSTVGDLTNNSYADSQSNYANQVACVLTMPANGWITSASVIMGGLYTNPWSALALWASNGVLLWSGPGFSAGTGRALQTQSVANLRVGGGAAFYAGFWRDPNADAIWGLDGSVATNWGAQSTPGSGGPSNFTNSIAPYGPGQLSASVNYVANAAPNAGSWQSPTPSGAISDTNPTFSGTTPQNPADAAYDYVGQVWWQITRTDSGVLVADQKWSVNAAIPSWSKKPSDFGISLLAGVQYSVTFAYSDSWGAWSGWSAAQTFTANAGPNAPAPTAPTGKLTTITGVNFTATYTHPSSLSAQNVQVQVLDPSGRTVFQDSGVVAKTVAPGASYTVAQWFPSLAWGSAYTWWTRAQDTSGVWGPWSSLTAFTTDTAPNAPIPSAPGMAAIISSGSVVLKAAFSTPDGSNVTSLIWDLFDVTAGAEVPGYPATVTGSFTSGATQTRDVTSALVVGHAYEWRAQGSDGTLTGAWSPYWTFTYTTPPSVTVTAPAGGAVEASATATVTINYGGSAAKAYDRTLITDTTGGGTAIIYDSGNIAGARTTWGLPFSTIQNGHSYSISVIVTDVNGLYAVSAPVAFSASWTITATPELQLLVAGQDRTANFNQDQWSLSQDWGRQGDTASIILTDEFKTAPNFALPPMSTVELRDLNLGVLLFGGVATQPKSSRSGNLMTWTLMCSSPAVYLQNRIVSSDYSGWTADAIVRDMLAQADCGITANHVEAGPIIDHFKGLNHTVTQALQKLCHLASTTSTYGWWVDGGSDLHFAATTQADAQPSGVVLTDRVTSAATTMTGFYETDSQTYYQWDSSSLKTRVLVQGGSITRTTTEQFVGDGTSRTFHLSYPVQTNPLNAVVQVNGVAAPVSDQTDATTPWLLVQGAPGVWSLSTQPGGAPPASGAIVAVTYNYVTPVVAQAQSSAGIAAATGPNQGLFDTLITDSTLDGLEPAQARALRELEEYALSQERVVLVTTEDWPGWLTVGQSFRFQNGYFADSQNNYTPGIDDTFLVIQMRASGVAGGFRTCSITGVRV</sequence>
<dbReference type="AlphaFoldDB" id="A0A4R5KMK1"/>